<evidence type="ECO:0000313" key="2">
    <source>
        <dbReference type="Proteomes" id="UP000623681"/>
    </source>
</evidence>
<name>A0A937FJF5_9CLOT</name>
<evidence type="ECO:0000313" key="1">
    <source>
        <dbReference type="EMBL" id="MBL4933572.1"/>
    </source>
</evidence>
<dbReference type="EMBL" id="JAESWA010000026">
    <property type="protein sequence ID" value="MBL4933572.1"/>
    <property type="molecule type" value="Genomic_DNA"/>
</dbReference>
<sequence length="86" mass="8951">MSIYDLKPEELPVAATIVALQLSIGLNIEQKIILGTFLQNIGSNLTFMAAQQAIIRDRVKEASTSADTTTTATGAATAAAAGIPTF</sequence>
<keyword evidence="2" id="KW-1185">Reference proteome</keyword>
<comment type="caution">
    <text evidence="1">The sequence shown here is derived from an EMBL/GenBank/DDBJ whole genome shotgun (WGS) entry which is preliminary data.</text>
</comment>
<dbReference type="Proteomes" id="UP000623681">
    <property type="component" value="Unassembled WGS sequence"/>
</dbReference>
<dbReference type="AlphaFoldDB" id="A0A937FJF5"/>
<dbReference type="RefSeq" id="WP_202769014.1">
    <property type="nucleotide sequence ID" value="NZ_JAESWA010000026.1"/>
</dbReference>
<protein>
    <submittedName>
        <fullName evidence="1">Uncharacterized protein</fullName>
    </submittedName>
</protein>
<reference evidence="1" key="1">
    <citation type="submission" date="2021-01" db="EMBL/GenBank/DDBJ databases">
        <title>Genome public.</title>
        <authorList>
            <person name="Liu C."/>
            <person name="Sun Q."/>
        </authorList>
    </citation>
    <scope>NUCLEOTIDE SEQUENCE</scope>
    <source>
        <strain evidence="1">YIM B02565</strain>
    </source>
</reference>
<accession>A0A937FJF5</accession>
<proteinExistence type="predicted"/>
<organism evidence="1 2">
    <name type="scientific">Clostridium paridis</name>
    <dbReference type="NCBI Taxonomy" id="2803863"/>
    <lineage>
        <taxon>Bacteria</taxon>
        <taxon>Bacillati</taxon>
        <taxon>Bacillota</taxon>
        <taxon>Clostridia</taxon>
        <taxon>Eubacteriales</taxon>
        <taxon>Clostridiaceae</taxon>
        <taxon>Clostridium</taxon>
    </lineage>
</organism>
<gene>
    <name evidence="1" type="ORF">JK634_17415</name>
</gene>